<dbReference type="EMBL" id="CP032364">
    <property type="protein sequence ID" value="AYA99246.1"/>
    <property type="molecule type" value="Genomic_DNA"/>
</dbReference>
<proteinExistence type="predicted"/>
<dbReference type="Gene3D" id="3.30.460.10">
    <property type="entry name" value="Beta Polymerase, domain 2"/>
    <property type="match status" value="1"/>
</dbReference>
<organism evidence="1 2">
    <name type="scientific">Lachnoanaerobaculum umeaense</name>
    <dbReference type="NCBI Taxonomy" id="617123"/>
    <lineage>
        <taxon>Bacteria</taxon>
        <taxon>Bacillati</taxon>
        <taxon>Bacillota</taxon>
        <taxon>Clostridia</taxon>
        <taxon>Lachnospirales</taxon>
        <taxon>Lachnospiraceae</taxon>
        <taxon>Lachnoanaerobaculum</taxon>
    </lineage>
</organism>
<dbReference type="Proteomes" id="UP000265562">
    <property type="component" value="Chromosome"/>
</dbReference>
<protein>
    <submittedName>
        <fullName evidence="1">GrpB family protein</fullName>
    </submittedName>
</protein>
<dbReference type="InterPro" id="IPR043519">
    <property type="entry name" value="NT_sf"/>
</dbReference>
<gene>
    <name evidence="1" type="ORF">D4A81_04420</name>
</gene>
<sequence length="171" mass="19864">MRTKSVVVEKWNSKWKDEFEKIVASLGKDIIYNSIKIEHVGSTSVEGLSAKPVIDLDIVIEKNKFAIIKELLNKKGYEHEGDLGIEGREAFSYSGKKELMTHHLYVCPKDSKELFKHITFRNFLKNNLDLAAEYSKVKEQAAILYPDDIDKYMEFKSEIIENIYKKCRLLE</sequence>
<name>A0A385PZ89_9FIRM</name>
<evidence type="ECO:0000313" key="1">
    <source>
        <dbReference type="EMBL" id="AYA99246.1"/>
    </source>
</evidence>
<dbReference type="AlphaFoldDB" id="A0A385PZ89"/>
<dbReference type="PANTHER" id="PTHR34822">
    <property type="entry name" value="GRPB DOMAIN PROTEIN (AFU_ORTHOLOGUE AFUA_1G01530)"/>
    <property type="match status" value="1"/>
</dbReference>
<accession>A0A385PZ89</accession>
<dbReference type="RefSeq" id="WP_111525688.1">
    <property type="nucleotide sequence ID" value="NZ_CP032364.1"/>
</dbReference>
<dbReference type="PANTHER" id="PTHR34822:SF1">
    <property type="entry name" value="GRPB FAMILY PROTEIN"/>
    <property type="match status" value="1"/>
</dbReference>
<dbReference type="Pfam" id="PF04229">
    <property type="entry name" value="GrpB"/>
    <property type="match status" value="1"/>
</dbReference>
<dbReference type="KEGG" id="lua:D4A81_04420"/>
<reference evidence="1 2" key="1">
    <citation type="submission" date="2018-09" db="EMBL/GenBank/DDBJ databases">
        <title>Genome sequencing of Lachnoanaerobaculum umeaense DSM 23576.</title>
        <authorList>
            <person name="Kook J.-K."/>
            <person name="Park S.-N."/>
            <person name="Lim Y.K."/>
        </authorList>
    </citation>
    <scope>NUCLEOTIDE SEQUENCE [LARGE SCALE GENOMIC DNA]</scope>
    <source>
        <strain evidence="2">DSM 23576 \ CCUG 58757</strain>
    </source>
</reference>
<dbReference type="OrthoDB" id="9799092at2"/>
<dbReference type="InterPro" id="IPR007344">
    <property type="entry name" value="GrpB/CoaE"/>
</dbReference>
<dbReference type="SUPFAM" id="SSF81301">
    <property type="entry name" value="Nucleotidyltransferase"/>
    <property type="match status" value="1"/>
</dbReference>
<evidence type="ECO:0000313" key="2">
    <source>
        <dbReference type="Proteomes" id="UP000265562"/>
    </source>
</evidence>
<keyword evidence="2" id="KW-1185">Reference proteome</keyword>